<feature type="domain" description="GST C-terminal" evidence="7">
    <location>
        <begin position="106"/>
        <end position="228"/>
    </location>
</feature>
<dbReference type="SFLD" id="SFLDG00363">
    <property type="entry name" value="AMPS_(cytGST):_Alpha-__Mu-__Pi"/>
    <property type="match status" value="1"/>
</dbReference>
<evidence type="ECO:0000256" key="5">
    <source>
        <dbReference type="ARBA" id="ARBA00032759"/>
    </source>
</evidence>
<dbReference type="SFLD" id="SFLDS00019">
    <property type="entry name" value="Glutathione_Transferase_(cytos"/>
    <property type="match status" value="1"/>
</dbReference>
<comment type="subunit">
    <text evidence="2">Homodimer.</text>
</comment>
<dbReference type="PRINTS" id="PR01268">
    <property type="entry name" value="GSTRNSFRASEP"/>
</dbReference>
<reference evidence="8" key="1">
    <citation type="submission" date="2014-12" db="EMBL/GenBank/DDBJ databases">
        <title>Insight into the proteome of Arion vulgaris.</title>
        <authorList>
            <person name="Aradska J."/>
            <person name="Bulat T."/>
            <person name="Smidak R."/>
            <person name="Sarate P."/>
            <person name="Gangsoo J."/>
            <person name="Sialana F."/>
            <person name="Bilban M."/>
            <person name="Lubec G."/>
        </authorList>
    </citation>
    <scope>NUCLEOTIDE SEQUENCE</scope>
    <source>
        <tissue evidence="8">Skin</tissue>
    </source>
</reference>
<dbReference type="SUPFAM" id="SSF52833">
    <property type="entry name" value="Thioredoxin-like"/>
    <property type="match status" value="1"/>
</dbReference>
<dbReference type="GO" id="GO:0006749">
    <property type="term" value="P:glutathione metabolic process"/>
    <property type="evidence" value="ECO:0007669"/>
    <property type="project" value="TreeGrafter"/>
</dbReference>
<name>A0A0B7AJZ1_9EUPU</name>
<dbReference type="InterPro" id="IPR040079">
    <property type="entry name" value="Glutathione_S-Trfase"/>
</dbReference>
<dbReference type="PROSITE" id="PS50405">
    <property type="entry name" value="GST_CTER"/>
    <property type="match status" value="1"/>
</dbReference>
<accession>A0A0B7AJZ1</accession>
<dbReference type="Pfam" id="PF02798">
    <property type="entry name" value="GST_N"/>
    <property type="match status" value="1"/>
</dbReference>
<evidence type="ECO:0000256" key="2">
    <source>
        <dbReference type="ARBA" id="ARBA00011738"/>
    </source>
</evidence>
<dbReference type="InterPro" id="IPR004045">
    <property type="entry name" value="Glutathione_S-Trfase_N"/>
</dbReference>
<proteinExistence type="inferred from homology"/>
<protein>
    <recommendedName>
        <fullName evidence="3">glutathione transferase</fullName>
        <ecNumber evidence="3">2.5.1.18</ecNumber>
    </recommendedName>
    <alternativeName>
        <fullName evidence="5">GST class-pi</fullName>
    </alternativeName>
</protein>
<dbReference type="InterPro" id="IPR004046">
    <property type="entry name" value="GST_C"/>
</dbReference>
<evidence type="ECO:0000256" key="4">
    <source>
        <dbReference type="ARBA" id="ARBA00022679"/>
    </source>
</evidence>
<evidence type="ECO:0000256" key="3">
    <source>
        <dbReference type="ARBA" id="ARBA00012452"/>
    </source>
</evidence>
<comment type="similarity">
    <text evidence="1">Belongs to the GST superfamily. Pi family.</text>
</comment>
<sequence>LAAVALRGSPTFLIQPVRTFCLLTAMVYQLIYFPLRGRAGSVRLLLKDNEINFEEVNCGGESWRSHWKPQMQFGQVPCLKDGDQNIVQSNSILRYLARKHDLYGANDLEAVQIDMINDGAEDLRVKYIILIYKNYEDGKEEYISQLPAQLQPFENLLSKNGADKSGCCVGNKISFADYNLIDMLDAHLVLSPKALDDFPVLSAYYKKIISRPRIAEYHATSAFKNSPVNANGKQ</sequence>
<dbReference type="PANTHER" id="PTHR11571">
    <property type="entry name" value="GLUTATHIONE S-TRANSFERASE"/>
    <property type="match status" value="1"/>
</dbReference>
<dbReference type="PANTHER" id="PTHR11571:SF141">
    <property type="entry name" value="GLUTATHIONE S-TRANSFERASE"/>
    <property type="match status" value="1"/>
</dbReference>
<dbReference type="FunFam" id="1.20.1050.10:FF:000047">
    <property type="entry name" value="Glutathione S-transferase P"/>
    <property type="match status" value="1"/>
</dbReference>
<dbReference type="InterPro" id="IPR003082">
    <property type="entry name" value="GST_pi"/>
</dbReference>
<dbReference type="EC" id="2.5.1.18" evidence="3"/>
<dbReference type="GO" id="GO:0005829">
    <property type="term" value="C:cytosol"/>
    <property type="evidence" value="ECO:0007669"/>
    <property type="project" value="TreeGrafter"/>
</dbReference>
<dbReference type="SUPFAM" id="SSF47616">
    <property type="entry name" value="GST C-terminal domain-like"/>
    <property type="match status" value="1"/>
</dbReference>
<evidence type="ECO:0000259" key="6">
    <source>
        <dbReference type="PROSITE" id="PS50404"/>
    </source>
</evidence>
<evidence type="ECO:0000313" key="8">
    <source>
        <dbReference type="EMBL" id="CEK81329.1"/>
    </source>
</evidence>
<keyword evidence="4" id="KW-0808">Transferase</keyword>
<dbReference type="CDD" id="cd03076">
    <property type="entry name" value="GST_N_Pi"/>
    <property type="match status" value="1"/>
</dbReference>
<dbReference type="InterPro" id="IPR036249">
    <property type="entry name" value="Thioredoxin-like_sf"/>
</dbReference>
<organism evidence="8">
    <name type="scientific">Arion vulgaris</name>
    <dbReference type="NCBI Taxonomy" id="1028688"/>
    <lineage>
        <taxon>Eukaryota</taxon>
        <taxon>Metazoa</taxon>
        <taxon>Spiralia</taxon>
        <taxon>Lophotrochozoa</taxon>
        <taxon>Mollusca</taxon>
        <taxon>Gastropoda</taxon>
        <taxon>Heterobranchia</taxon>
        <taxon>Euthyneura</taxon>
        <taxon>Panpulmonata</taxon>
        <taxon>Eupulmonata</taxon>
        <taxon>Stylommatophora</taxon>
        <taxon>Helicina</taxon>
        <taxon>Arionoidea</taxon>
        <taxon>Arionidae</taxon>
        <taxon>Arion</taxon>
    </lineage>
</organism>
<dbReference type="InterPro" id="IPR010987">
    <property type="entry name" value="Glutathione-S-Trfase_C-like"/>
</dbReference>
<dbReference type="Gene3D" id="1.20.1050.10">
    <property type="match status" value="1"/>
</dbReference>
<feature type="domain" description="GST N-terminal" evidence="6">
    <location>
        <begin position="26"/>
        <end position="104"/>
    </location>
</feature>
<dbReference type="GO" id="GO:0004364">
    <property type="term" value="F:glutathione transferase activity"/>
    <property type="evidence" value="ECO:0007669"/>
    <property type="project" value="UniProtKB-EC"/>
</dbReference>
<dbReference type="SFLD" id="SFLDG01205">
    <property type="entry name" value="AMPS.1"/>
    <property type="match status" value="1"/>
</dbReference>
<gene>
    <name evidence="8" type="primary">ORF125501</name>
</gene>
<dbReference type="AlphaFoldDB" id="A0A0B7AJZ1"/>
<dbReference type="InterPro" id="IPR036282">
    <property type="entry name" value="Glutathione-S-Trfase_C_sf"/>
</dbReference>
<evidence type="ECO:0000259" key="7">
    <source>
        <dbReference type="PROSITE" id="PS50405"/>
    </source>
</evidence>
<dbReference type="Gene3D" id="3.40.30.10">
    <property type="entry name" value="Glutaredoxin"/>
    <property type="match status" value="1"/>
</dbReference>
<evidence type="ECO:0000256" key="1">
    <source>
        <dbReference type="ARBA" id="ARBA00007297"/>
    </source>
</evidence>
<dbReference type="PROSITE" id="PS50404">
    <property type="entry name" value="GST_NTER"/>
    <property type="match status" value="1"/>
</dbReference>
<dbReference type="EMBL" id="HACG01034464">
    <property type="protein sequence ID" value="CEK81329.1"/>
    <property type="molecule type" value="Transcribed_RNA"/>
</dbReference>
<dbReference type="Pfam" id="PF14497">
    <property type="entry name" value="GST_C_3"/>
    <property type="match status" value="1"/>
</dbReference>
<feature type="non-terminal residue" evidence="8">
    <location>
        <position position="1"/>
    </location>
</feature>
<dbReference type="InterPro" id="IPR050213">
    <property type="entry name" value="GST_superfamily"/>
</dbReference>